<dbReference type="SMART" id="SM00487">
    <property type="entry name" value="DEXDc"/>
    <property type="match status" value="1"/>
</dbReference>
<dbReference type="InterPro" id="IPR038718">
    <property type="entry name" value="SNF2-like_sf"/>
</dbReference>
<sequence>MKKRKQLMRVGQRWMSEMEPELGVGIIKFVERRRIGLDFPASDIHRMYSTESAPIRRVAFRVGDRVNLQNGHSFIVQNIEETDCLLSYNDGEQNYPETDISHVLVLNTPEAKLSAGQIDYLQTYSLRLQTLFARSQYRQSPAFGFVGGCIDLLPHQLYIASEVTKRYMPRVLLADEVGLGKTIEACLIIHRLIQSGRIERVLILLPQVLLYQWFVEFYRRFNIAFRIADDKFFKAVEKESKGSNPFEQAQLIMSTIETISDDPIRKSQVIEAGWDMVVIDEAHHLQIKSPVYPAIQELATQTRGLLLLSATPEQLGLENHFARLKLLDPDRYYDYETFINESAHYQKIAELVDKIETLKSIDLSVIEQIRSIFQKMGKSRLDDIFSQKKFEQIQTDSTNNGYTWHRQGHV</sequence>
<dbReference type="Gene3D" id="2.30.30.140">
    <property type="match status" value="1"/>
</dbReference>
<dbReference type="SUPFAM" id="SSF52540">
    <property type="entry name" value="P-loop containing nucleoside triphosphate hydrolases"/>
    <property type="match status" value="1"/>
</dbReference>
<dbReference type="InterPro" id="IPR040765">
    <property type="entry name" value="Tudor_1_RapA"/>
</dbReference>
<dbReference type="Gene3D" id="2.30.30.930">
    <property type="match status" value="1"/>
</dbReference>
<protein>
    <recommendedName>
        <fullName evidence="2">Helicase ATP-binding domain-containing protein</fullName>
    </recommendedName>
</protein>
<dbReference type="Pfam" id="PF18339">
    <property type="entry name" value="Tudor_1_RapA"/>
    <property type="match status" value="1"/>
</dbReference>
<dbReference type="PANTHER" id="PTHR45766:SF6">
    <property type="entry name" value="SWI_SNF-RELATED MATRIX-ASSOCIATED ACTIN-DEPENDENT REGULATOR OF CHROMATIN SUBFAMILY A-LIKE PROTEIN 1"/>
    <property type="match status" value="1"/>
</dbReference>
<dbReference type="InterPro" id="IPR040766">
    <property type="entry name" value="Tudor_2_RapA"/>
</dbReference>
<gene>
    <name evidence="3" type="ORF">OMM_01447</name>
</gene>
<evidence type="ECO:0000313" key="4">
    <source>
        <dbReference type="Proteomes" id="UP000189670"/>
    </source>
</evidence>
<dbReference type="InterPro" id="IPR057342">
    <property type="entry name" value="DEXDc_RapA"/>
</dbReference>
<dbReference type="Pfam" id="PF18337">
    <property type="entry name" value="Tudor_RapA"/>
    <property type="match status" value="1"/>
</dbReference>
<proteinExistence type="predicted"/>
<dbReference type="EMBL" id="ATBP01000113">
    <property type="protein sequence ID" value="ETR72779.1"/>
    <property type="molecule type" value="Genomic_DNA"/>
</dbReference>
<feature type="domain" description="Helicase ATP-binding" evidence="2">
    <location>
        <begin position="162"/>
        <end position="330"/>
    </location>
</feature>
<dbReference type="Pfam" id="PF00176">
    <property type="entry name" value="SNF2-rel_dom"/>
    <property type="match status" value="1"/>
</dbReference>
<reference evidence="4" key="1">
    <citation type="submission" date="2012-11" db="EMBL/GenBank/DDBJ databases">
        <authorList>
            <person name="Lucero-Rivera Y.E."/>
            <person name="Tovar-Ramirez D."/>
        </authorList>
    </citation>
    <scope>NUCLEOTIDE SEQUENCE [LARGE SCALE GENOMIC DNA]</scope>
    <source>
        <strain evidence="4">Araruama</strain>
    </source>
</reference>
<name>A0A1V1PCY3_9BACT</name>
<dbReference type="Proteomes" id="UP000189670">
    <property type="component" value="Unassembled WGS sequence"/>
</dbReference>
<dbReference type="PANTHER" id="PTHR45766">
    <property type="entry name" value="DNA ANNEALING HELICASE AND ENDONUCLEASE ZRANB3 FAMILY MEMBER"/>
    <property type="match status" value="1"/>
</dbReference>
<dbReference type="InterPro" id="IPR000330">
    <property type="entry name" value="SNF2_N"/>
</dbReference>
<evidence type="ECO:0000256" key="1">
    <source>
        <dbReference type="ARBA" id="ARBA00022801"/>
    </source>
</evidence>
<dbReference type="InterPro" id="IPR027417">
    <property type="entry name" value="P-loop_NTPase"/>
</dbReference>
<comment type="caution">
    <text evidence="3">The sequence shown here is derived from an EMBL/GenBank/DDBJ whole genome shotgun (WGS) entry which is preliminary data.</text>
</comment>
<dbReference type="CDD" id="cd18011">
    <property type="entry name" value="DEXDc_RapA"/>
    <property type="match status" value="1"/>
</dbReference>
<dbReference type="GO" id="GO:0004386">
    <property type="term" value="F:helicase activity"/>
    <property type="evidence" value="ECO:0007669"/>
    <property type="project" value="UniProtKB-KW"/>
</dbReference>
<keyword evidence="1" id="KW-0378">Hydrolase</keyword>
<dbReference type="Gene3D" id="3.40.50.10810">
    <property type="entry name" value="Tandem AAA-ATPase domain"/>
    <property type="match status" value="1"/>
</dbReference>
<evidence type="ECO:0000313" key="3">
    <source>
        <dbReference type="EMBL" id="ETR72779.1"/>
    </source>
</evidence>
<organism evidence="3 4">
    <name type="scientific">Candidatus Magnetoglobus multicellularis str. Araruama</name>
    <dbReference type="NCBI Taxonomy" id="890399"/>
    <lineage>
        <taxon>Bacteria</taxon>
        <taxon>Pseudomonadati</taxon>
        <taxon>Thermodesulfobacteriota</taxon>
        <taxon>Desulfobacteria</taxon>
        <taxon>Desulfobacterales</taxon>
        <taxon>Desulfobacteraceae</taxon>
        <taxon>Candidatus Magnetoglobus</taxon>
    </lineage>
</organism>
<accession>A0A1V1PCY3</accession>
<dbReference type="PROSITE" id="PS51192">
    <property type="entry name" value="HELICASE_ATP_BIND_1"/>
    <property type="match status" value="1"/>
</dbReference>
<dbReference type="GO" id="GO:0005524">
    <property type="term" value="F:ATP binding"/>
    <property type="evidence" value="ECO:0007669"/>
    <property type="project" value="UniProtKB-KW"/>
</dbReference>
<evidence type="ECO:0000259" key="2">
    <source>
        <dbReference type="PROSITE" id="PS51192"/>
    </source>
</evidence>
<dbReference type="InterPro" id="IPR014001">
    <property type="entry name" value="Helicase_ATP-bd"/>
</dbReference>
<dbReference type="AlphaFoldDB" id="A0A1V1PCY3"/>
<dbReference type="GO" id="GO:0016787">
    <property type="term" value="F:hydrolase activity"/>
    <property type="evidence" value="ECO:0007669"/>
    <property type="project" value="UniProtKB-KW"/>
</dbReference>